<keyword evidence="5 6" id="KW-0472">Membrane</keyword>
<gene>
    <name evidence="8" type="ORF">ACFPOC_06605</name>
</gene>
<feature type="transmembrane region" description="Helical" evidence="6">
    <location>
        <begin position="222"/>
        <end position="242"/>
    </location>
</feature>
<reference evidence="9" key="1">
    <citation type="journal article" date="2019" name="Int. J. Syst. Evol. Microbiol.">
        <title>The Global Catalogue of Microorganisms (GCM) 10K type strain sequencing project: providing services to taxonomists for standard genome sequencing and annotation.</title>
        <authorList>
            <consortium name="The Broad Institute Genomics Platform"/>
            <consortium name="The Broad Institute Genome Sequencing Center for Infectious Disease"/>
            <person name="Wu L."/>
            <person name="Ma J."/>
        </authorList>
    </citation>
    <scope>NUCLEOTIDE SEQUENCE [LARGE SCALE GENOMIC DNA]</scope>
    <source>
        <strain evidence="9">KACC 11588</strain>
    </source>
</reference>
<feature type="transmembrane region" description="Helical" evidence="6">
    <location>
        <begin position="150"/>
        <end position="168"/>
    </location>
</feature>
<dbReference type="PANTHER" id="PTHR22911">
    <property type="entry name" value="ACYL-MALONYL CONDENSING ENZYME-RELATED"/>
    <property type="match status" value="1"/>
</dbReference>
<evidence type="ECO:0000313" key="8">
    <source>
        <dbReference type="EMBL" id="MFC5566090.1"/>
    </source>
</evidence>
<keyword evidence="3 6" id="KW-0812">Transmembrane</keyword>
<keyword evidence="9" id="KW-1185">Reference proteome</keyword>
<keyword evidence="4 6" id="KW-1133">Transmembrane helix</keyword>
<name>A0ABW0SB38_9RHOB</name>
<feature type="transmembrane region" description="Helical" evidence="6">
    <location>
        <begin position="72"/>
        <end position="89"/>
    </location>
</feature>
<accession>A0ABW0SB38</accession>
<feature type="transmembrane region" description="Helical" evidence="6">
    <location>
        <begin position="254"/>
        <end position="275"/>
    </location>
</feature>
<evidence type="ECO:0000256" key="3">
    <source>
        <dbReference type="ARBA" id="ARBA00022692"/>
    </source>
</evidence>
<feature type="transmembrane region" description="Helical" evidence="6">
    <location>
        <begin position="12"/>
        <end position="33"/>
    </location>
</feature>
<evidence type="ECO:0000256" key="4">
    <source>
        <dbReference type="ARBA" id="ARBA00022989"/>
    </source>
</evidence>
<dbReference type="Pfam" id="PF00892">
    <property type="entry name" value="EamA"/>
    <property type="match status" value="1"/>
</dbReference>
<protein>
    <submittedName>
        <fullName evidence="8">DMT family transporter</fullName>
    </submittedName>
</protein>
<comment type="subcellular location">
    <subcellularLocation>
        <location evidence="1">Membrane</location>
        <topology evidence="1">Multi-pass membrane protein</topology>
    </subcellularLocation>
</comment>
<feature type="transmembrane region" description="Helical" evidence="6">
    <location>
        <begin position="124"/>
        <end position="144"/>
    </location>
</feature>
<dbReference type="PANTHER" id="PTHR22911:SF6">
    <property type="entry name" value="SOLUTE CARRIER FAMILY 35 MEMBER G1"/>
    <property type="match status" value="1"/>
</dbReference>
<feature type="transmembrane region" description="Helical" evidence="6">
    <location>
        <begin position="39"/>
        <end position="60"/>
    </location>
</feature>
<comment type="similarity">
    <text evidence="2">Belongs to the drug/metabolite transporter (DMT) superfamily. 10 TMS drug/metabolite exporter (DME) (TC 2.A.7.3) family.</text>
</comment>
<dbReference type="InterPro" id="IPR037185">
    <property type="entry name" value="EmrE-like"/>
</dbReference>
<evidence type="ECO:0000256" key="5">
    <source>
        <dbReference type="ARBA" id="ARBA00023136"/>
    </source>
</evidence>
<evidence type="ECO:0000256" key="2">
    <source>
        <dbReference type="ARBA" id="ARBA00009853"/>
    </source>
</evidence>
<evidence type="ECO:0000256" key="1">
    <source>
        <dbReference type="ARBA" id="ARBA00004141"/>
    </source>
</evidence>
<evidence type="ECO:0000259" key="7">
    <source>
        <dbReference type="Pfam" id="PF00892"/>
    </source>
</evidence>
<evidence type="ECO:0000313" key="9">
    <source>
        <dbReference type="Proteomes" id="UP001596056"/>
    </source>
</evidence>
<evidence type="ECO:0000256" key="6">
    <source>
        <dbReference type="SAM" id="Phobius"/>
    </source>
</evidence>
<dbReference type="InterPro" id="IPR000620">
    <property type="entry name" value="EamA_dom"/>
</dbReference>
<feature type="transmembrane region" description="Helical" evidence="6">
    <location>
        <begin position="281"/>
        <end position="298"/>
    </location>
</feature>
<feature type="transmembrane region" description="Helical" evidence="6">
    <location>
        <begin position="95"/>
        <end position="117"/>
    </location>
</feature>
<dbReference type="Proteomes" id="UP001596056">
    <property type="component" value="Unassembled WGS sequence"/>
</dbReference>
<feature type="transmembrane region" description="Helical" evidence="6">
    <location>
        <begin position="180"/>
        <end position="202"/>
    </location>
</feature>
<feature type="domain" description="EamA" evidence="7">
    <location>
        <begin position="11"/>
        <end position="140"/>
    </location>
</feature>
<comment type="caution">
    <text evidence="8">The sequence shown here is derived from an EMBL/GenBank/DDBJ whole genome shotgun (WGS) entry which is preliminary data.</text>
</comment>
<proteinExistence type="inferred from homology"/>
<organism evidence="8 9">
    <name type="scientific">Rubellimicrobium aerolatum</name>
    <dbReference type="NCBI Taxonomy" id="490979"/>
    <lineage>
        <taxon>Bacteria</taxon>
        <taxon>Pseudomonadati</taxon>
        <taxon>Pseudomonadota</taxon>
        <taxon>Alphaproteobacteria</taxon>
        <taxon>Rhodobacterales</taxon>
        <taxon>Roseobacteraceae</taxon>
        <taxon>Rubellimicrobium</taxon>
    </lineage>
</organism>
<dbReference type="EMBL" id="JBHSNA010000004">
    <property type="protein sequence ID" value="MFC5566090.1"/>
    <property type="molecule type" value="Genomic_DNA"/>
</dbReference>
<dbReference type="RefSeq" id="WP_209838943.1">
    <property type="nucleotide sequence ID" value="NZ_JAGGJP010000004.1"/>
</dbReference>
<sequence length="306" mass="31599">MESGANRPGRAAALVVGAMALFGLIDNFMRVAAETGGLWQFHLLRGLVAVALLGPAAWLMGARLRPLRPGRVLLRTCLNASAMVIYFGAVGIMPIAQAVAGLFTAPLWVVLFSVLLFGERVGAWRLSAVALGFAGVLLALGLRAEEVTPWSLLPVLAGALYGMGNLVTRVWCAGEGTLTLLGAFFGALALVGGVGCVGLALHPLPVAEGTDGFLTRGWVAPTGAFLLVTLVQAVGSLVGVGLSIRGYQIANPTLVSVMENTLLVFATLWAVAIWGEVPGPVETLGLALVTAAGVMIAAREPRRAVA</sequence>
<dbReference type="SUPFAM" id="SSF103481">
    <property type="entry name" value="Multidrug resistance efflux transporter EmrE"/>
    <property type="match status" value="2"/>
</dbReference>